<dbReference type="GO" id="GO:0003700">
    <property type="term" value="F:DNA-binding transcription factor activity"/>
    <property type="evidence" value="ECO:0007669"/>
    <property type="project" value="InterPro"/>
</dbReference>
<sequence length="405" mass="44804">MEAPTIALLVETSTTWGANIIRGVNNYVRQHSRWLLNVDHRSAHDTLRLPHHWSGQGVIARVGTPALSEQINEAGLPAVNVSQARIADAGIAQVTANEATIGELAARHLQDRGLEAFGYYGPPYLDHYTDHVRPAFTAILEAAGYPVAHFDPDRYVRSADTTHDDLPRLARWIENLDKPAGILAWNTAGARRLADACRRLGYRVPEDLAIIAGDHDDLMASIADPPVSCIDHNAVQIGYQAAATLDRLMRGEDVPPVQRIEPSGIIARQSTDTLAIEDPQLASAIRFIRENAHKPIQVSDVLEVLPISRRALELRFRRALGCSPASVIRQARLERARRLLIDTRMPVSQVASGSGFQHQEVMQRAFRKYFKVTPSEYRKKHLADATEPSGRTSRTNSHVGGIRLV</sequence>
<dbReference type="PROSITE" id="PS01124">
    <property type="entry name" value="HTH_ARAC_FAMILY_2"/>
    <property type="match status" value="1"/>
</dbReference>
<feature type="domain" description="HTH araC/xylS-type" evidence="5">
    <location>
        <begin position="282"/>
        <end position="380"/>
    </location>
</feature>
<evidence type="ECO:0000256" key="2">
    <source>
        <dbReference type="ARBA" id="ARBA00023125"/>
    </source>
</evidence>
<dbReference type="SUPFAM" id="SSF53822">
    <property type="entry name" value="Periplasmic binding protein-like I"/>
    <property type="match status" value="1"/>
</dbReference>
<protein>
    <submittedName>
        <fullName evidence="6">Xylose operon regulatory protein</fullName>
    </submittedName>
</protein>
<evidence type="ECO:0000256" key="4">
    <source>
        <dbReference type="SAM" id="MobiDB-lite"/>
    </source>
</evidence>
<dbReference type="Gene3D" id="1.10.10.60">
    <property type="entry name" value="Homeodomain-like"/>
    <property type="match status" value="1"/>
</dbReference>
<keyword evidence="2" id="KW-0238">DNA-binding</keyword>
<feature type="compositionally biased region" description="Polar residues" evidence="4">
    <location>
        <begin position="389"/>
        <end position="398"/>
    </location>
</feature>
<dbReference type="Pfam" id="PF13377">
    <property type="entry name" value="Peripla_BP_3"/>
    <property type="match status" value="1"/>
</dbReference>
<dbReference type="Pfam" id="PF12833">
    <property type="entry name" value="HTH_18"/>
    <property type="match status" value="1"/>
</dbReference>
<name>A0A518C0S8_9BACT</name>
<organism evidence="6 7">
    <name type="scientific">Mucisphaera calidilacus</name>
    <dbReference type="NCBI Taxonomy" id="2527982"/>
    <lineage>
        <taxon>Bacteria</taxon>
        <taxon>Pseudomonadati</taxon>
        <taxon>Planctomycetota</taxon>
        <taxon>Phycisphaerae</taxon>
        <taxon>Phycisphaerales</taxon>
        <taxon>Phycisphaeraceae</taxon>
        <taxon>Mucisphaera</taxon>
    </lineage>
</organism>
<dbReference type="KEGG" id="mcad:Pan265_27010"/>
<dbReference type="SMART" id="SM00342">
    <property type="entry name" value="HTH_ARAC"/>
    <property type="match status" value="1"/>
</dbReference>
<dbReference type="Gene3D" id="3.40.50.2300">
    <property type="match status" value="2"/>
</dbReference>
<dbReference type="InterPro" id="IPR018060">
    <property type="entry name" value="HTH_AraC"/>
</dbReference>
<keyword evidence="7" id="KW-1185">Reference proteome</keyword>
<evidence type="ECO:0000313" key="6">
    <source>
        <dbReference type="EMBL" id="QDU72826.1"/>
    </source>
</evidence>
<evidence type="ECO:0000256" key="3">
    <source>
        <dbReference type="ARBA" id="ARBA00023163"/>
    </source>
</evidence>
<evidence type="ECO:0000259" key="5">
    <source>
        <dbReference type="PROSITE" id="PS01124"/>
    </source>
</evidence>
<dbReference type="InterPro" id="IPR046335">
    <property type="entry name" value="LacI/GalR-like_sensor"/>
</dbReference>
<dbReference type="PANTHER" id="PTHR30146">
    <property type="entry name" value="LACI-RELATED TRANSCRIPTIONAL REPRESSOR"/>
    <property type="match status" value="1"/>
</dbReference>
<keyword evidence="3" id="KW-0804">Transcription</keyword>
<dbReference type="EMBL" id="CP036280">
    <property type="protein sequence ID" value="QDU72826.1"/>
    <property type="molecule type" value="Genomic_DNA"/>
</dbReference>
<keyword evidence="1" id="KW-0805">Transcription regulation</keyword>
<evidence type="ECO:0000313" key="7">
    <source>
        <dbReference type="Proteomes" id="UP000320386"/>
    </source>
</evidence>
<dbReference type="RefSeq" id="WP_145446983.1">
    <property type="nucleotide sequence ID" value="NZ_CP036280.1"/>
</dbReference>
<dbReference type="SUPFAM" id="SSF46689">
    <property type="entry name" value="Homeodomain-like"/>
    <property type="match status" value="1"/>
</dbReference>
<feature type="region of interest" description="Disordered" evidence="4">
    <location>
        <begin position="381"/>
        <end position="405"/>
    </location>
</feature>
<accession>A0A518C0S8</accession>
<reference evidence="6 7" key="1">
    <citation type="submission" date="2019-02" db="EMBL/GenBank/DDBJ databases">
        <title>Deep-cultivation of Planctomycetes and their phenomic and genomic characterization uncovers novel biology.</title>
        <authorList>
            <person name="Wiegand S."/>
            <person name="Jogler M."/>
            <person name="Boedeker C."/>
            <person name="Pinto D."/>
            <person name="Vollmers J."/>
            <person name="Rivas-Marin E."/>
            <person name="Kohn T."/>
            <person name="Peeters S.H."/>
            <person name="Heuer A."/>
            <person name="Rast P."/>
            <person name="Oberbeckmann S."/>
            <person name="Bunk B."/>
            <person name="Jeske O."/>
            <person name="Meyerdierks A."/>
            <person name="Storesund J.E."/>
            <person name="Kallscheuer N."/>
            <person name="Luecker S."/>
            <person name="Lage O.M."/>
            <person name="Pohl T."/>
            <person name="Merkel B.J."/>
            <person name="Hornburger P."/>
            <person name="Mueller R.-W."/>
            <person name="Bruemmer F."/>
            <person name="Labrenz M."/>
            <person name="Spormann A.M."/>
            <person name="Op den Camp H."/>
            <person name="Overmann J."/>
            <person name="Amann R."/>
            <person name="Jetten M.S.M."/>
            <person name="Mascher T."/>
            <person name="Medema M.H."/>
            <person name="Devos D.P."/>
            <person name="Kaster A.-K."/>
            <person name="Ovreas L."/>
            <person name="Rohde M."/>
            <person name="Galperin M.Y."/>
            <person name="Jogler C."/>
        </authorList>
    </citation>
    <scope>NUCLEOTIDE SEQUENCE [LARGE SCALE GENOMIC DNA]</scope>
    <source>
        <strain evidence="6 7">Pan265</strain>
    </source>
</reference>
<evidence type="ECO:0000256" key="1">
    <source>
        <dbReference type="ARBA" id="ARBA00023015"/>
    </source>
</evidence>
<dbReference type="AlphaFoldDB" id="A0A518C0S8"/>
<dbReference type="CDD" id="cd01543">
    <property type="entry name" value="PBP1_XylR"/>
    <property type="match status" value="1"/>
</dbReference>
<dbReference type="OrthoDB" id="9795616at2"/>
<proteinExistence type="predicted"/>
<dbReference type="PANTHER" id="PTHR30146:SF24">
    <property type="entry name" value="XYLOSE OPERON REGULATORY PROTEIN"/>
    <property type="match status" value="1"/>
</dbReference>
<gene>
    <name evidence="6" type="primary">xylR_2</name>
    <name evidence="6" type="ORF">Pan265_27010</name>
</gene>
<dbReference type="InterPro" id="IPR028082">
    <property type="entry name" value="Peripla_BP_I"/>
</dbReference>
<dbReference type="GO" id="GO:0000976">
    <property type="term" value="F:transcription cis-regulatory region binding"/>
    <property type="evidence" value="ECO:0007669"/>
    <property type="project" value="TreeGrafter"/>
</dbReference>
<dbReference type="InterPro" id="IPR009057">
    <property type="entry name" value="Homeodomain-like_sf"/>
</dbReference>
<dbReference type="Proteomes" id="UP000320386">
    <property type="component" value="Chromosome"/>
</dbReference>